<evidence type="ECO:0000313" key="2">
    <source>
        <dbReference type="EMBL" id="SGY61464.1"/>
    </source>
</evidence>
<organism evidence="2 3">
    <name type="scientific">Microbotryum silenes-dioicae</name>
    <dbReference type="NCBI Taxonomy" id="796604"/>
    <lineage>
        <taxon>Eukaryota</taxon>
        <taxon>Fungi</taxon>
        <taxon>Dikarya</taxon>
        <taxon>Basidiomycota</taxon>
        <taxon>Pucciniomycotina</taxon>
        <taxon>Microbotryomycetes</taxon>
        <taxon>Microbotryales</taxon>
        <taxon>Microbotryaceae</taxon>
        <taxon>Microbotryum</taxon>
    </lineage>
</organism>
<sequence length="112" mass="11967">MCGCGEDGTAGNETWAGGEASNDKAGTPGAALGTGAVGPVIVGGCRTLGPLWPDKCTRRGHERNVKRRDNFAKNSSGDLTRRGRSSQACYEYGTRRHAKKRALDPSNRQRTF</sequence>
<protein>
    <submittedName>
        <fullName evidence="2">BQ5605_C007g04561 protein</fullName>
    </submittedName>
</protein>
<feature type="region of interest" description="Disordered" evidence="1">
    <location>
        <begin position="1"/>
        <end position="33"/>
    </location>
</feature>
<proteinExistence type="predicted"/>
<keyword evidence="3" id="KW-1185">Reference proteome</keyword>
<dbReference type="Proteomes" id="UP000249464">
    <property type="component" value="Unassembled WGS sequence"/>
</dbReference>
<feature type="compositionally biased region" description="Basic and acidic residues" evidence="1">
    <location>
        <begin position="56"/>
        <end position="71"/>
    </location>
</feature>
<feature type="region of interest" description="Disordered" evidence="1">
    <location>
        <begin position="56"/>
        <end position="112"/>
    </location>
</feature>
<evidence type="ECO:0000256" key="1">
    <source>
        <dbReference type="SAM" id="MobiDB-lite"/>
    </source>
</evidence>
<name>A0A2X0N1I1_9BASI</name>
<accession>A0A2X0N1I1</accession>
<dbReference type="EMBL" id="FQNC01000045">
    <property type="protein sequence ID" value="SGY61464.1"/>
    <property type="molecule type" value="Genomic_DNA"/>
</dbReference>
<evidence type="ECO:0000313" key="3">
    <source>
        <dbReference type="Proteomes" id="UP000249464"/>
    </source>
</evidence>
<reference evidence="2 3" key="1">
    <citation type="submission" date="2016-11" db="EMBL/GenBank/DDBJ databases">
        <authorList>
            <person name="Jaros S."/>
            <person name="Januszkiewicz K."/>
            <person name="Wedrychowicz H."/>
        </authorList>
    </citation>
    <scope>NUCLEOTIDE SEQUENCE [LARGE SCALE GENOMIC DNA]</scope>
</reference>
<dbReference type="AlphaFoldDB" id="A0A2X0N1I1"/>
<gene>
    <name evidence="2" type="primary">BQ5605_C007g04561</name>
    <name evidence="2" type="ORF">BQ5605_C007G04561</name>
</gene>